<dbReference type="AlphaFoldDB" id="A0A482IS83"/>
<dbReference type="EMBL" id="CP037900">
    <property type="protein sequence ID" value="QBP09924.1"/>
    <property type="molecule type" value="Genomic_DNA"/>
</dbReference>
<organism evidence="1 2">
    <name type="scientific">Cupriavidus metallidurans</name>
    <dbReference type="NCBI Taxonomy" id="119219"/>
    <lineage>
        <taxon>Bacteria</taxon>
        <taxon>Pseudomonadati</taxon>
        <taxon>Pseudomonadota</taxon>
        <taxon>Betaproteobacteria</taxon>
        <taxon>Burkholderiales</taxon>
        <taxon>Burkholderiaceae</taxon>
        <taxon>Cupriavidus</taxon>
    </lineage>
</organism>
<accession>A0A482IS83</accession>
<dbReference type="GO" id="GO:0008233">
    <property type="term" value="F:peptidase activity"/>
    <property type="evidence" value="ECO:0007669"/>
    <property type="project" value="UniProtKB-KW"/>
</dbReference>
<dbReference type="RefSeq" id="WP_024570228.1">
    <property type="nucleotide sequence ID" value="NZ_CP037900.1"/>
</dbReference>
<keyword evidence="1" id="KW-0645">Protease</keyword>
<dbReference type="Gene3D" id="2.40.10.120">
    <property type="match status" value="1"/>
</dbReference>
<proteinExistence type="predicted"/>
<sequence>MSFPAPPRELEFKEEDIEDAIREPETRGRAIEALAQIRVGREDELPSADALDAAANLLNADRAKFWVQWLKSKDCLPTFVTALRLRGLAIQAWTLDYQHSMFDPKRLSTFLDQVDAFRCKIRVRGAVAGSGILVGPSSALTAWHVIAVAGPDDTVTEHPEIDVVLADGRTIAAVVLQSATSRCGSMEWPPDRGRAPKSDAEVDGRHDVALLRLKEPAGIHLTFAPLASPAYEYRGPADVVLISHPEGEWRGVEFAKLRALPNIRARWGYNVTATHGGSSGGGCFDTSFSLAGIHQGRARGRGRLVPLVRFDSIVRDVIAADETPEKLWSLDGTPESGLVVGRDTFFIGYHAAMRGPTRVRGLWIRRVDLQNDVSGLPFSFEMLDKLVARSPNTRLIRISFDALVRDLPNEIARRASAASIDIKAPEAMSGVGVDQTAPEAVVADRSRRLAQALDQKAAELNIRLWVFFDHPSVMFGDESRWALTAFVDQALRLEHLRLALAGYEAIQMPGAQFETPSAVDPEGAPGLIVEYLSDVMEVDVRNLIQSAADDMNCMISPERMKEWTREALMDLHPVNGRYDSTHRAMIASRVQVRLKQLRDEGGNE</sequence>
<dbReference type="Pfam" id="PF13365">
    <property type="entry name" value="Trypsin_2"/>
    <property type="match status" value="1"/>
</dbReference>
<dbReference type="Proteomes" id="UP000253772">
    <property type="component" value="Chromosome c1"/>
</dbReference>
<reference evidence="1 2" key="1">
    <citation type="submission" date="2019-03" db="EMBL/GenBank/DDBJ databases">
        <title>Comparative insights into the high quality Complete genome sequence of highly metal resistant Cupriavidus metallidurans strain BS1 isolated from a gold-copper mine.</title>
        <authorList>
            <person name="Mazhar H.S."/>
            <person name="Rensing C."/>
        </authorList>
    </citation>
    <scope>NUCLEOTIDE SEQUENCE [LARGE SCALE GENOMIC DNA]</scope>
    <source>
        <strain evidence="1 2">BS1</strain>
    </source>
</reference>
<evidence type="ECO:0000313" key="2">
    <source>
        <dbReference type="Proteomes" id="UP000253772"/>
    </source>
</evidence>
<name>A0A482IS83_9BURK</name>
<dbReference type="GO" id="GO:0006508">
    <property type="term" value="P:proteolysis"/>
    <property type="evidence" value="ECO:0007669"/>
    <property type="project" value="UniProtKB-KW"/>
</dbReference>
<gene>
    <name evidence="1" type="ORF">DDF84_009185</name>
</gene>
<dbReference type="InterPro" id="IPR009003">
    <property type="entry name" value="Peptidase_S1_PA"/>
</dbReference>
<evidence type="ECO:0000313" key="1">
    <source>
        <dbReference type="EMBL" id="QBP09924.1"/>
    </source>
</evidence>
<dbReference type="SUPFAM" id="SSF50494">
    <property type="entry name" value="Trypsin-like serine proteases"/>
    <property type="match status" value="1"/>
</dbReference>
<dbReference type="OrthoDB" id="513782at2"/>
<keyword evidence="1" id="KW-0378">Hydrolase</keyword>
<protein>
    <submittedName>
        <fullName evidence="1">Serine protease</fullName>
    </submittedName>
</protein>